<evidence type="ECO:0000313" key="2">
    <source>
        <dbReference type="WBParaSite" id="PS1159_v2.g17697.t1"/>
    </source>
</evidence>
<dbReference type="Proteomes" id="UP000887580">
    <property type="component" value="Unplaced"/>
</dbReference>
<accession>A0AC35FHR8</accession>
<name>A0AC35FHR8_9BILA</name>
<evidence type="ECO:0000313" key="1">
    <source>
        <dbReference type="Proteomes" id="UP000887580"/>
    </source>
</evidence>
<reference evidence="2" key="1">
    <citation type="submission" date="2022-11" db="UniProtKB">
        <authorList>
            <consortium name="WormBaseParasite"/>
        </authorList>
    </citation>
    <scope>IDENTIFICATION</scope>
</reference>
<dbReference type="WBParaSite" id="PS1159_v2.g17697.t1">
    <property type="protein sequence ID" value="PS1159_v2.g17697.t1"/>
    <property type="gene ID" value="PS1159_v2.g17697"/>
</dbReference>
<protein>
    <submittedName>
        <fullName evidence="2">RRM domain-containing protein</fullName>
    </submittedName>
</protein>
<proteinExistence type="predicted"/>
<sequence length="705" mass="80558">MHFNSDDGDEGEKPICQECGAAFVNMEDLTAHFEKCNIRKKKLVNERSIYMKGFDGKINVSAVKDALLQFGKVEKLHIDKEWDRYAIALFESSEQASAAVKNGKVQIGNATINIEQARMKNNEYNFQSPEIQVEDVLLELQKSETTTILEQMELIMGTFGICNETRSLRLKICRFLEKQFARYFNAEIRCRLFGSSISGLGTKYADVDINFIVGPLSGICTAVHSTQRRELGNVPLAILIQEKLTFEEYSDLSKEVRQDLVYRILYDIHTRIGSISHVRSIGKTKCPVVRFLYNGELQCELSIGNIFSEKKAQFLTDITNSENNILHKILFTLRLWAQTHGIFGTNSSNKPGAFKSYAFSLLFIAFLQESKLMGPITFRGNEFIEDWVTDYIHPILQIIPTNETLIAIIRGFFVYICQKIKENSVVSLRDSKIYDWEEFWINAATIDARITEKFEKSFINVQDPLELSHNVCASVGRPVIGLLRRKAMLSLSKLKFVSVNLSSVFDLSQISQNGNDTDHSTTNMELQLTLVPELSPTKVLEAVNTVFEDILKLDLIHEQTNKRHKLESKALQGFSCYFSTCETWIGRRTIKREIQKKFKDLEIKDVERMVSSTIQRNSLGWDGKNNDPLLEFRVETLYDPDTGILSLQFRRNMGDTKKINDIFHFFQQFFEKDNCQILRNVLSLPLSPAGPMSEEAASPNAMEID</sequence>
<organism evidence="1 2">
    <name type="scientific">Panagrolaimus sp. PS1159</name>
    <dbReference type="NCBI Taxonomy" id="55785"/>
    <lineage>
        <taxon>Eukaryota</taxon>
        <taxon>Metazoa</taxon>
        <taxon>Ecdysozoa</taxon>
        <taxon>Nematoda</taxon>
        <taxon>Chromadorea</taxon>
        <taxon>Rhabditida</taxon>
        <taxon>Tylenchina</taxon>
        <taxon>Panagrolaimomorpha</taxon>
        <taxon>Panagrolaimoidea</taxon>
        <taxon>Panagrolaimidae</taxon>
        <taxon>Panagrolaimus</taxon>
    </lineage>
</organism>